<dbReference type="EMBL" id="KM101124">
    <property type="protein sequence ID" value="AIM40993.1"/>
    <property type="molecule type" value="Genomic_DNA"/>
</dbReference>
<gene>
    <name evidence="1" type="primary">46</name>
    <name evidence="1" type="ORF">PBI_SQUIRTY_46</name>
</gene>
<dbReference type="RefSeq" id="YP_009124598.1">
    <property type="nucleotide sequence ID" value="NC_026588.1"/>
</dbReference>
<accession>A0A088F7N7</accession>
<proteinExistence type="predicted"/>
<name>A0A088F7N7_9CAUD</name>
<evidence type="ECO:0000313" key="1">
    <source>
        <dbReference type="EMBL" id="AIM40993.1"/>
    </source>
</evidence>
<dbReference type="GeneID" id="23679101"/>
<reference evidence="1 2" key="1">
    <citation type="submission" date="2014-07" db="EMBL/GenBank/DDBJ databases">
        <authorList>
            <person name="Nurko I."/>
            <person name="Arora N."/>
            <person name="Mosteller S."/>
            <person name="Bari R."/>
            <person name="McNulty L."/>
            <person name="Schmidt T."/>
            <person name="Mehalik H."/>
            <person name="Reinhart E."/>
            <person name="Winders D.C."/>
            <person name="Nootbar H.A."/>
            <person name="Reilly M.A."/>
            <person name="Gough E."/>
            <person name="Gregory S."/>
            <person name="Harbaugh B."/>
            <person name="Kaur B."/>
            <person name="Siesel C."/>
            <person name="Warwar S."/>
            <person name="Breitenberger C.A."/>
            <person name="Daniels C.J."/>
            <person name="Ball S.L."/>
            <person name="Buck G.A."/>
            <person name="Campbell R."/>
            <person name="Carvalho M.R."/>
            <person name="Duckworth R.A."/>
            <person name="Dunn T."/>
            <person name="Halpern C."/>
            <person name="Johnson A."/>
            <person name="Kiflezghi M.G."/>
            <person name="Lee V."/>
            <person name="Loviza R.A."/>
            <person name="Serrano M.G."/>
            <person name="Shah Z.V."/>
            <person name="Sharma K."/>
            <person name="Voegtly L.J."/>
            <person name="Walstead R."/>
            <person name="Wang Y.P."/>
            <person name="Bradley K.W."/>
            <person name="Barker L.P."/>
            <person name="Asai D.J."/>
            <person name="Bowman C.A."/>
            <person name="Russell D.A."/>
            <person name="Pope W.H."/>
            <person name="Jacobs-Sera D."/>
            <person name="Hendrix R.W."/>
            <person name="Hatfull G.F."/>
        </authorList>
    </citation>
    <scope>NUCLEOTIDE SEQUENCE [LARGE SCALE GENOMIC DNA]</scope>
</reference>
<sequence>MDGGLIWRELRDAWFTCLAIADAWLDSLQHKTIDRMVGESTRGVVVESRDRLRDHAEQWADLSLIGLDAPLVDYSTVADLEDLAAEVFFALDTAGAVPAGWVDEPFVWEGVGQ</sequence>
<keyword evidence="2" id="KW-1185">Reference proteome</keyword>
<dbReference type="KEGG" id="vg:23679101"/>
<dbReference type="Proteomes" id="UP000029348">
    <property type="component" value="Segment"/>
</dbReference>
<organism evidence="1 2">
    <name type="scientific">Mycobacterium phage Squirty</name>
    <dbReference type="NCBI Taxonomy" id="1527512"/>
    <lineage>
        <taxon>Viruses</taxon>
        <taxon>Duplodnaviria</taxon>
        <taxon>Heunggongvirae</taxon>
        <taxon>Uroviricota</taxon>
        <taxon>Caudoviricetes</taxon>
        <taxon>Gracegardnervirinae</taxon>
        <taxon>Squirtyvirus</taxon>
        <taxon>Squirtyvirus squirty</taxon>
        <taxon>Mycobacterium virus Squirty</taxon>
    </lineage>
</organism>
<evidence type="ECO:0000313" key="2">
    <source>
        <dbReference type="Proteomes" id="UP000029348"/>
    </source>
</evidence>
<protein>
    <submittedName>
        <fullName evidence="1">Uncharacterized protein</fullName>
    </submittedName>
</protein>